<dbReference type="NCBIfam" id="TIGR00702">
    <property type="entry name" value="YcaO-type kinase domain"/>
    <property type="match status" value="1"/>
</dbReference>
<keyword evidence="4" id="KW-1185">Reference proteome</keyword>
<proteinExistence type="predicted"/>
<dbReference type="PROSITE" id="PS51664">
    <property type="entry name" value="YCAO"/>
    <property type="match status" value="1"/>
</dbReference>
<name>A0A919J9W7_9ACTN</name>
<dbReference type="Pfam" id="PF02624">
    <property type="entry name" value="YcaO"/>
    <property type="match status" value="1"/>
</dbReference>
<dbReference type="Gene3D" id="3.30.1330.230">
    <property type="match status" value="1"/>
</dbReference>
<dbReference type="EMBL" id="BOMM01000047">
    <property type="protein sequence ID" value="GIE13281.1"/>
    <property type="molecule type" value="Genomic_DNA"/>
</dbReference>
<evidence type="ECO:0000313" key="3">
    <source>
        <dbReference type="EMBL" id="GIE13281.1"/>
    </source>
</evidence>
<dbReference type="PANTHER" id="PTHR37809">
    <property type="entry name" value="RIBOSOMAL PROTEIN S12 METHYLTHIOTRANSFERASE ACCESSORY FACTOR YCAO"/>
    <property type="match status" value="1"/>
</dbReference>
<feature type="domain" description="YcaO" evidence="2">
    <location>
        <begin position="72"/>
        <end position="378"/>
    </location>
</feature>
<organism evidence="3 4">
    <name type="scientific">Paractinoplanes ferrugineus</name>
    <dbReference type="NCBI Taxonomy" id="113564"/>
    <lineage>
        <taxon>Bacteria</taxon>
        <taxon>Bacillati</taxon>
        <taxon>Actinomycetota</taxon>
        <taxon>Actinomycetes</taxon>
        <taxon>Micromonosporales</taxon>
        <taxon>Micromonosporaceae</taxon>
        <taxon>Paractinoplanes</taxon>
    </lineage>
</organism>
<comment type="caution">
    <text evidence="3">The sequence shown here is derived from an EMBL/GenBank/DDBJ whole genome shotgun (WGS) entry which is preliminary data.</text>
</comment>
<dbReference type="AlphaFoldDB" id="A0A919J9W7"/>
<evidence type="ECO:0000313" key="4">
    <source>
        <dbReference type="Proteomes" id="UP000598174"/>
    </source>
</evidence>
<protein>
    <recommendedName>
        <fullName evidence="2">YcaO domain-containing protein</fullName>
    </recommendedName>
</protein>
<gene>
    <name evidence="3" type="ORF">Afe05nite_51210</name>
</gene>
<dbReference type="InterPro" id="IPR003776">
    <property type="entry name" value="YcaO-like_dom"/>
</dbReference>
<dbReference type="RefSeq" id="WP_203819724.1">
    <property type="nucleotide sequence ID" value="NZ_BAAABP010000052.1"/>
</dbReference>
<feature type="region of interest" description="Disordered" evidence="1">
    <location>
        <begin position="309"/>
        <end position="330"/>
    </location>
</feature>
<dbReference type="PANTHER" id="PTHR37809:SF1">
    <property type="entry name" value="RIBOSOMAL PROTEIN S12 METHYLTHIOTRANSFERASE ACCESSORY FACTOR YCAO"/>
    <property type="match status" value="1"/>
</dbReference>
<sequence>MTFAGTIGPARGVLDGGPRETGADEAFWQRIQPVLNRVGVTRVADITWLDDMGIPACQAIRPDARTLSVSQGKGATVLLAAISAAMEAIEVWHAENLGPAPHIARVREVSAGLGYPLAALRTTARSPLNPGSVLGWSPATRLLDGVGTLVPTDLLRLDSTVAPEWAPVLFECTSNGLASGATRDQAVLHGLLETVERDALTRLGGERGCAVDPAALGTTVATLADRFRRADVAVRIEAIDTPVRVACFAVRIRSDDFPAEFHGTAAGFDAPATALQAMMEAAQARVAAVAGTREDLSAELYHRGAAAAPMSWPEPATTQPPGPRIDAPPDRGAAIAQLTREINALTGFSPLVVDHTRPEFGIPVVRVVCPGLHCPNGY</sequence>
<reference evidence="3" key="1">
    <citation type="submission" date="2021-01" db="EMBL/GenBank/DDBJ databases">
        <title>Whole genome shotgun sequence of Actinoplanes ferrugineus NBRC 15555.</title>
        <authorList>
            <person name="Komaki H."/>
            <person name="Tamura T."/>
        </authorList>
    </citation>
    <scope>NUCLEOTIDE SEQUENCE</scope>
    <source>
        <strain evidence="3">NBRC 15555</strain>
    </source>
</reference>
<dbReference type="Proteomes" id="UP000598174">
    <property type="component" value="Unassembled WGS sequence"/>
</dbReference>
<evidence type="ECO:0000259" key="2">
    <source>
        <dbReference type="PROSITE" id="PS51664"/>
    </source>
</evidence>
<evidence type="ECO:0000256" key="1">
    <source>
        <dbReference type="SAM" id="MobiDB-lite"/>
    </source>
</evidence>
<accession>A0A919J9W7</accession>